<name>W7I477_9PEZI</name>
<feature type="chain" id="PRO_5004895837" evidence="1">
    <location>
        <begin position="26"/>
        <end position="233"/>
    </location>
</feature>
<evidence type="ECO:0000256" key="1">
    <source>
        <dbReference type="SAM" id="SignalP"/>
    </source>
</evidence>
<dbReference type="AlphaFoldDB" id="W7I477"/>
<protein>
    <submittedName>
        <fullName evidence="2">Uncharacterized protein</fullName>
    </submittedName>
</protein>
<dbReference type="OrthoDB" id="5301299at2759"/>
<evidence type="ECO:0000313" key="3">
    <source>
        <dbReference type="Proteomes" id="UP000024837"/>
    </source>
</evidence>
<feature type="signal peptide" evidence="1">
    <location>
        <begin position="1"/>
        <end position="25"/>
    </location>
</feature>
<sequence length="233" mass="23948">MRFQSSLPLAWATLNALYMSRGASAASATDVLDFKSLILPNTKEPIPLGELGGATFENIKLTKLAGTGLGSSLGSGLPSVLDLVAGTAGSPESTIAFIDSPAGGVVRPPPGKRIESMEFFCCSGAKGESVLEGKGCKQMACKVTLENEGEGSGDRIRQEARFAPLDTVGTAPDGVVRPSIFLGEQTAGTAARAVAITVTSARAGLRRRWSASGAGEVVLGITQIVLAPVDEWA</sequence>
<evidence type="ECO:0000313" key="2">
    <source>
        <dbReference type="EMBL" id="EWC47242.1"/>
    </source>
</evidence>
<organism evidence="2 3">
    <name type="scientific">Drechslerella stenobrocha 248</name>
    <dbReference type="NCBI Taxonomy" id="1043628"/>
    <lineage>
        <taxon>Eukaryota</taxon>
        <taxon>Fungi</taxon>
        <taxon>Dikarya</taxon>
        <taxon>Ascomycota</taxon>
        <taxon>Pezizomycotina</taxon>
        <taxon>Orbiliomycetes</taxon>
        <taxon>Orbiliales</taxon>
        <taxon>Orbiliaceae</taxon>
        <taxon>Drechslerella</taxon>
    </lineage>
</organism>
<dbReference type="EMBL" id="KI966411">
    <property type="protein sequence ID" value="EWC47242.1"/>
    <property type="molecule type" value="Genomic_DNA"/>
</dbReference>
<keyword evidence="1" id="KW-0732">Signal</keyword>
<reference evidence="2 3" key="1">
    <citation type="submission" date="2013-05" db="EMBL/GenBank/DDBJ databases">
        <title>Drechslerella stenobrocha genome reveals carnivorous origination and mechanical trapping mechanism of predatory fungi.</title>
        <authorList>
            <person name="Liu X."/>
            <person name="Zhang W."/>
            <person name="Liu K."/>
        </authorList>
    </citation>
    <scope>NUCLEOTIDE SEQUENCE [LARGE SCALE GENOMIC DNA]</scope>
    <source>
        <strain evidence="2 3">248</strain>
    </source>
</reference>
<keyword evidence="3" id="KW-1185">Reference proteome</keyword>
<accession>W7I477</accession>
<dbReference type="Proteomes" id="UP000024837">
    <property type="component" value="Unassembled WGS sequence"/>
</dbReference>
<proteinExistence type="predicted"/>
<gene>
    <name evidence="2" type="ORF">DRE_03361</name>
</gene>
<dbReference type="HOGENOM" id="CLU_1094042_0_0_1"/>